<accession>A0A6A4H651</accession>
<proteinExistence type="predicted"/>
<feature type="non-terminal residue" evidence="2">
    <location>
        <position position="122"/>
    </location>
</feature>
<evidence type="ECO:0000313" key="3">
    <source>
        <dbReference type="Proteomes" id="UP000799118"/>
    </source>
</evidence>
<sequence length="122" mass="14059">MCFPPDKYASELTLSNRPSNEPLDLDRLRAVHDLTSTFVEKQQYELADDLLEEALMAAASRPNEEVPRDLENYLAKKGGIEKDMKYEEDQLTEEDIEDFKVQHACLALVDLLELIQPSWMKT</sequence>
<protein>
    <submittedName>
        <fullName evidence="2">Uncharacterized protein</fullName>
    </submittedName>
</protein>
<dbReference type="EMBL" id="ML769587">
    <property type="protein sequence ID" value="KAE9392824.1"/>
    <property type="molecule type" value="Genomic_DNA"/>
</dbReference>
<gene>
    <name evidence="2" type="ORF">BT96DRAFT_924478</name>
</gene>
<evidence type="ECO:0000313" key="2">
    <source>
        <dbReference type="EMBL" id="KAE9392824.1"/>
    </source>
</evidence>
<organism evidence="2 3">
    <name type="scientific">Gymnopus androsaceus JB14</name>
    <dbReference type="NCBI Taxonomy" id="1447944"/>
    <lineage>
        <taxon>Eukaryota</taxon>
        <taxon>Fungi</taxon>
        <taxon>Dikarya</taxon>
        <taxon>Basidiomycota</taxon>
        <taxon>Agaricomycotina</taxon>
        <taxon>Agaricomycetes</taxon>
        <taxon>Agaricomycetidae</taxon>
        <taxon>Agaricales</taxon>
        <taxon>Marasmiineae</taxon>
        <taxon>Omphalotaceae</taxon>
        <taxon>Gymnopus</taxon>
    </lineage>
</organism>
<feature type="region of interest" description="Disordered" evidence="1">
    <location>
        <begin position="1"/>
        <end position="21"/>
    </location>
</feature>
<dbReference type="Proteomes" id="UP000799118">
    <property type="component" value="Unassembled WGS sequence"/>
</dbReference>
<reference evidence="2" key="1">
    <citation type="journal article" date="2019" name="Environ. Microbiol.">
        <title>Fungal ecological strategies reflected in gene transcription - a case study of two litter decomposers.</title>
        <authorList>
            <person name="Barbi F."/>
            <person name="Kohler A."/>
            <person name="Barry K."/>
            <person name="Baskaran P."/>
            <person name="Daum C."/>
            <person name="Fauchery L."/>
            <person name="Ihrmark K."/>
            <person name="Kuo A."/>
            <person name="LaButti K."/>
            <person name="Lipzen A."/>
            <person name="Morin E."/>
            <person name="Grigoriev I.V."/>
            <person name="Henrissat B."/>
            <person name="Lindahl B."/>
            <person name="Martin F."/>
        </authorList>
    </citation>
    <scope>NUCLEOTIDE SEQUENCE</scope>
    <source>
        <strain evidence="2">JB14</strain>
    </source>
</reference>
<evidence type="ECO:0000256" key="1">
    <source>
        <dbReference type="SAM" id="MobiDB-lite"/>
    </source>
</evidence>
<name>A0A6A4H651_9AGAR</name>
<keyword evidence="3" id="KW-1185">Reference proteome</keyword>
<dbReference type="AlphaFoldDB" id="A0A6A4H651"/>